<dbReference type="Proteomes" id="UP001519460">
    <property type="component" value="Unassembled WGS sequence"/>
</dbReference>
<organism evidence="1 2">
    <name type="scientific">Batillaria attramentaria</name>
    <dbReference type="NCBI Taxonomy" id="370345"/>
    <lineage>
        <taxon>Eukaryota</taxon>
        <taxon>Metazoa</taxon>
        <taxon>Spiralia</taxon>
        <taxon>Lophotrochozoa</taxon>
        <taxon>Mollusca</taxon>
        <taxon>Gastropoda</taxon>
        <taxon>Caenogastropoda</taxon>
        <taxon>Sorbeoconcha</taxon>
        <taxon>Cerithioidea</taxon>
        <taxon>Batillariidae</taxon>
        <taxon>Batillaria</taxon>
    </lineage>
</organism>
<evidence type="ECO:0000313" key="2">
    <source>
        <dbReference type="Proteomes" id="UP001519460"/>
    </source>
</evidence>
<gene>
    <name evidence="1" type="ORF">BaRGS_00009278</name>
</gene>
<reference evidence="1 2" key="1">
    <citation type="journal article" date="2023" name="Sci. Data">
        <title>Genome assembly of the Korean intertidal mud-creeper Batillaria attramentaria.</title>
        <authorList>
            <person name="Patra A.K."/>
            <person name="Ho P.T."/>
            <person name="Jun S."/>
            <person name="Lee S.J."/>
            <person name="Kim Y."/>
            <person name="Won Y.J."/>
        </authorList>
    </citation>
    <scope>NUCLEOTIDE SEQUENCE [LARGE SCALE GENOMIC DNA]</scope>
    <source>
        <strain evidence="1">Wonlab-2016</strain>
    </source>
</reference>
<name>A0ABD0LK11_9CAEN</name>
<accession>A0ABD0LK11</accession>
<evidence type="ECO:0000313" key="1">
    <source>
        <dbReference type="EMBL" id="KAK7499626.1"/>
    </source>
</evidence>
<dbReference type="AlphaFoldDB" id="A0ABD0LK11"/>
<keyword evidence="2" id="KW-1185">Reference proteome</keyword>
<sequence>MPSLSGAKGQKWHDRNVYAGGCRQNGQSIWCERLRRHDTGTDVYAGGCSTQVVKDAKCPVPLMRNALGGMTKAEMCTHAAAVHMWCEMQHT</sequence>
<dbReference type="EMBL" id="JACVVK020000043">
    <property type="protein sequence ID" value="KAK7499626.1"/>
    <property type="molecule type" value="Genomic_DNA"/>
</dbReference>
<protein>
    <submittedName>
        <fullName evidence="1">Uncharacterized protein</fullName>
    </submittedName>
</protein>
<proteinExistence type="predicted"/>
<comment type="caution">
    <text evidence="1">The sequence shown here is derived from an EMBL/GenBank/DDBJ whole genome shotgun (WGS) entry which is preliminary data.</text>
</comment>